<dbReference type="GO" id="GO:1902670">
    <property type="term" value="F:carbon dioxide binding"/>
    <property type="evidence" value="ECO:0007669"/>
    <property type="project" value="TreeGrafter"/>
</dbReference>
<dbReference type="PRINTS" id="PR00445">
    <property type="entry name" value="HUPFHYPC"/>
</dbReference>
<gene>
    <name evidence="2" type="ORF">L196_00965</name>
</gene>
<keyword evidence="3" id="KW-1185">Reference proteome</keyword>
<evidence type="ECO:0000313" key="2">
    <source>
        <dbReference type="EMBL" id="EPD14026.1"/>
    </source>
</evidence>
<organism evidence="2 3">
    <name type="scientific">Cycloclasticus pugetii</name>
    <dbReference type="NCBI Taxonomy" id="34068"/>
    <lineage>
        <taxon>Bacteria</taxon>
        <taxon>Pseudomonadati</taxon>
        <taxon>Pseudomonadota</taxon>
        <taxon>Gammaproteobacteria</taxon>
        <taxon>Thiotrichales</taxon>
        <taxon>Piscirickettsiaceae</taxon>
        <taxon>Cycloclasticus</taxon>
    </lineage>
</organism>
<dbReference type="PANTHER" id="PTHR35177">
    <property type="entry name" value="HYDROGENASE MATURATION FACTOR HYBG"/>
    <property type="match status" value="1"/>
</dbReference>
<dbReference type="Pfam" id="PF01455">
    <property type="entry name" value="HupF_HypC"/>
    <property type="match status" value="1"/>
</dbReference>
<dbReference type="RefSeq" id="WP_016389597.1">
    <property type="nucleotide sequence ID" value="NZ_KE646805.1"/>
</dbReference>
<accession>A0AB33Z4C6</accession>
<dbReference type="Gene3D" id="2.30.30.140">
    <property type="match status" value="1"/>
</dbReference>
<reference evidence="2 3" key="1">
    <citation type="journal article" date="2013" name="Genome Announc.">
        <title>Genome Sequence of the Pyrene- and Fluoranthene-Degrading Bacterium Cycloclasticus sp. Strain PY97M.</title>
        <authorList>
            <person name="Cui Z."/>
            <person name="Xu G."/>
            <person name="Li Q."/>
            <person name="Gao W."/>
            <person name="Zheng L."/>
        </authorList>
    </citation>
    <scope>NUCLEOTIDE SEQUENCE [LARGE SCALE GENOMIC DNA]</scope>
    <source>
        <strain evidence="2 3">PY97M</strain>
    </source>
</reference>
<dbReference type="NCBIfam" id="TIGR00074">
    <property type="entry name" value="hypC_hupF"/>
    <property type="match status" value="1"/>
</dbReference>
<evidence type="ECO:0000313" key="3">
    <source>
        <dbReference type="Proteomes" id="UP000015462"/>
    </source>
</evidence>
<dbReference type="SUPFAM" id="SSF159127">
    <property type="entry name" value="HupF/HypC-like"/>
    <property type="match status" value="1"/>
</dbReference>
<dbReference type="InterPro" id="IPR001109">
    <property type="entry name" value="Hydrogenase_HupF/HypC"/>
</dbReference>
<dbReference type="InterPro" id="IPR019812">
    <property type="entry name" value="Hydgase_assmbl_chp_CS"/>
</dbReference>
<dbReference type="EMBL" id="ASHL01000001">
    <property type="protein sequence ID" value="EPD14026.1"/>
    <property type="molecule type" value="Genomic_DNA"/>
</dbReference>
<evidence type="ECO:0000256" key="1">
    <source>
        <dbReference type="ARBA" id="ARBA00006018"/>
    </source>
</evidence>
<dbReference type="Proteomes" id="UP000015462">
    <property type="component" value="Unassembled WGS sequence"/>
</dbReference>
<proteinExistence type="inferred from homology"/>
<sequence>MCLAIPGKIISISGENLYTRTGDVSFSGLVTTVSLALVPEAKENDYVIVHAGFAINLLDEEEALATLASLDDLKSAQE</sequence>
<dbReference type="PROSITE" id="PS01097">
    <property type="entry name" value="HUPF_HYPC"/>
    <property type="match status" value="1"/>
</dbReference>
<dbReference type="AlphaFoldDB" id="A0AB33Z4C6"/>
<comment type="caution">
    <text evidence="2">The sequence shown here is derived from an EMBL/GenBank/DDBJ whole genome shotgun (WGS) entry which is preliminary data.</text>
</comment>
<dbReference type="GO" id="GO:0005506">
    <property type="term" value="F:iron ion binding"/>
    <property type="evidence" value="ECO:0007669"/>
    <property type="project" value="TreeGrafter"/>
</dbReference>
<protein>
    <submittedName>
        <fullName evidence="2">Hydrogenase assembly chaperone HypC/HupF</fullName>
    </submittedName>
</protein>
<dbReference type="GO" id="GO:0051604">
    <property type="term" value="P:protein maturation"/>
    <property type="evidence" value="ECO:0007669"/>
    <property type="project" value="TreeGrafter"/>
</dbReference>
<dbReference type="PANTHER" id="PTHR35177:SF2">
    <property type="entry name" value="HYDROGENASE MATURATION FACTOR HYBG"/>
    <property type="match status" value="1"/>
</dbReference>
<name>A0AB33Z4C6_9GAMM</name>
<comment type="similarity">
    <text evidence="1">Belongs to the HupF/HypC family.</text>
</comment>